<dbReference type="Proteomes" id="UP001293593">
    <property type="component" value="Unassembled WGS sequence"/>
</dbReference>
<name>A0AAE1MJX4_9FABA</name>
<feature type="compositionally biased region" description="Low complexity" evidence="1">
    <location>
        <begin position="60"/>
        <end position="69"/>
    </location>
</feature>
<feature type="region of interest" description="Disordered" evidence="1">
    <location>
        <begin position="1"/>
        <end position="20"/>
    </location>
</feature>
<reference evidence="2" key="1">
    <citation type="submission" date="2023-10" db="EMBL/GenBank/DDBJ databases">
        <title>Chromosome-level genome of the transformable northern wattle, Acacia crassicarpa.</title>
        <authorList>
            <person name="Massaro I."/>
            <person name="Sinha N.R."/>
            <person name="Poethig S."/>
            <person name="Leichty A.R."/>
        </authorList>
    </citation>
    <scope>NUCLEOTIDE SEQUENCE</scope>
    <source>
        <strain evidence="2">Acra3RX</strain>
        <tissue evidence="2">Leaf</tissue>
    </source>
</reference>
<protein>
    <submittedName>
        <fullName evidence="2">Uncharacterized protein</fullName>
    </submittedName>
</protein>
<accession>A0AAE1MJX4</accession>
<sequence length="204" mass="21927">MSSQVDDNMASGSASGVERISKKGIVMKCSVCKSAGHNRSTCKEAPPESNPVPRRKKPHAQSSQQQASSTSHAPNPAAYAQQTPIPSESGNLSTKRRRCHRPSMPMGFGIMVDEGSGRSVFNPGLRSEKVIEHGTPAEFMHTPSPTTKFPIPNEKEIRKSSVAIPSSQDGSRKIQFTSPSYTDSSLPVKPPGLRWKGQPSISSS</sequence>
<dbReference type="AlphaFoldDB" id="A0AAE1MJX4"/>
<feature type="compositionally biased region" description="Polar residues" evidence="1">
    <location>
        <begin position="163"/>
        <end position="185"/>
    </location>
</feature>
<evidence type="ECO:0000256" key="1">
    <source>
        <dbReference type="SAM" id="MobiDB-lite"/>
    </source>
</evidence>
<feature type="compositionally biased region" description="Polar residues" evidence="1">
    <location>
        <begin position="80"/>
        <end position="93"/>
    </location>
</feature>
<proteinExistence type="predicted"/>
<feature type="region of interest" description="Disordered" evidence="1">
    <location>
        <begin position="161"/>
        <end position="204"/>
    </location>
</feature>
<dbReference type="EMBL" id="JAWXYG010000007">
    <property type="protein sequence ID" value="KAK4268089.1"/>
    <property type="molecule type" value="Genomic_DNA"/>
</dbReference>
<feature type="compositionally biased region" description="Polar residues" evidence="1">
    <location>
        <begin position="1"/>
        <end position="14"/>
    </location>
</feature>
<comment type="caution">
    <text evidence="2">The sequence shown here is derived from an EMBL/GenBank/DDBJ whole genome shotgun (WGS) entry which is preliminary data.</text>
</comment>
<gene>
    <name evidence="2" type="ORF">QN277_024793</name>
</gene>
<organism evidence="2 3">
    <name type="scientific">Acacia crassicarpa</name>
    <name type="common">northern wattle</name>
    <dbReference type="NCBI Taxonomy" id="499986"/>
    <lineage>
        <taxon>Eukaryota</taxon>
        <taxon>Viridiplantae</taxon>
        <taxon>Streptophyta</taxon>
        <taxon>Embryophyta</taxon>
        <taxon>Tracheophyta</taxon>
        <taxon>Spermatophyta</taxon>
        <taxon>Magnoliopsida</taxon>
        <taxon>eudicotyledons</taxon>
        <taxon>Gunneridae</taxon>
        <taxon>Pentapetalae</taxon>
        <taxon>rosids</taxon>
        <taxon>fabids</taxon>
        <taxon>Fabales</taxon>
        <taxon>Fabaceae</taxon>
        <taxon>Caesalpinioideae</taxon>
        <taxon>mimosoid clade</taxon>
        <taxon>Acacieae</taxon>
        <taxon>Acacia</taxon>
    </lineage>
</organism>
<keyword evidence="3" id="KW-1185">Reference proteome</keyword>
<evidence type="ECO:0000313" key="2">
    <source>
        <dbReference type="EMBL" id="KAK4268089.1"/>
    </source>
</evidence>
<feature type="region of interest" description="Disordered" evidence="1">
    <location>
        <begin position="35"/>
        <end position="112"/>
    </location>
</feature>
<evidence type="ECO:0000313" key="3">
    <source>
        <dbReference type="Proteomes" id="UP001293593"/>
    </source>
</evidence>